<evidence type="ECO:0000313" key="3">
    <source>
        <dbReference type="Proteomes" id="UP000444185"/>
    </source>
</evidence>
<reference evidence="2 3" key="1">
    <citation type="submission" date="2019-12" db="EMBL/GenBank/DDBJ databases">
        <title>Genomic-based taxomic classification of the family Erythrobacteraceae.</title>
        <authorList>
            <person name="Xu L."/>
        </authorList>
    </citation>
    <scope>NUCLEOTIDE SEQUENCE [LARGE SCALE GENOMIC DNA]</scope>
    <source>
        <strain evidence="2 3">DSM 16225</strain>
    </source>
</reference>
<dbReference type="GO" id="GO:0016787">
    <property type="term" value="F:hydrolase activity"/>
    <property type="evidence" value="ECO:0007669"/>
    <property type="project" value="UniProtKB-KW"/>
</dbReference>
<keyword evidence="3" id="KW-1185">Reference proteome</keyword>
<protein>
    <submittedName>
        <fullName evidence="2">Alpha/beta hydrolase</fullName>
    </submittedName>
</protein>
<proteinExistence type="predicted"/>
<evidence type="ECO:0000256" key="1">
    <source>
        <dbReference type="SAM" id="SignalP"/>
    </source>
</evidence>
<comment type="caution">
    <text evidence="2">The sequence shown here is derived from an EMBL/GenBank/DDBJ whole genome shotgun (WGS) entry which is preliminary data.</text>
</comment>
<dbReference type="EMBL" id="WTYF01000004">
    <property type="protein sequence ID" value="MXO51544.1"/>
    <property type="molecule type" value="Genomic_DNA"/>
</dbReference>
<organism evidence="2 3">
    <name type="scientific">Qipengyuania gaetbuli</name>
    <dbReference type="NCBI Taxonomy" id="266952"/>
    <lineage>
        <taxon>Bacteria</taxon>
        <taxon>Pseudomonadati</taxon>
        <taxon>Pseudomonadota</taxon>
        <taxon>Alphaproteobacteria</taxon>
        <taxon>Sphingomonadales</taxon>
        <taxon>Erythrobacteraceae</taxon>
        <taxon>Qipengyuania</taxon>
    </lineage>
</organism>
<name>A0A844Y0S4_9SPHN</name>
<gene>
    <name evidence="2" type="ORF">GRI42_09545</name>
</gene>
<keyword evidence="2" id="KW-0378">Hydrolase</keyword>
<feature type="chain" id="PRO_5032583365" evidence="1">
    <location>
        <begin position="23"/>
        <end position="292"/>
    </location>
</feature>
<accession>A0A844Y0S4</accession>
<dbReference type="OrthoDB" id="6198264at2"/>
<evidence type="ECO:0000313" key="2">
    <source>
        <dbReference type="EMBL" id="MXO51544.1"/>
    </source>
</evidence>
<dbReference type="Proteomes" id="UP000444185">
    <property type="component" value="Unassembled WGS sequence"/>
</dbReference>
<sequence>MLRAVLLLLATLATGIASPVAAQSMGLVKLPIAFVSQPVVQQVHAGRPIPAIEAPRAPVSVTVQTIVYAPVPAPPQFVPRPVQRPTYSAVRARFPGIDRSLRNYSAGIAQYGPFRVLDEGRVALVGETDADSPRWFRVMMRRHPNLAQLDMVECPGTSDDLANMKLGRMIRTAGLATYVPRRGSVRSGAVELFLAGAARDIADGAEFAVHSWMDEHGHEAQDYEEDAPENRRYLTYYREMGMSERDARAFYRFTNSVPHRSARWLDAREMRRWVGGGAGIGERAPQIAHAAY</sequence>
<dbReference type="AlphaFoldDB" id="A0A844Y0S4"/>
<keyword evidence="1" id="KW-0732">Signal</keyword>
<feature type="signal peptide" evidence="1">
    <location>
        <begin position="1"/>
        <end position="22"/>
    </location>
</feature>